<evidence type="ECO:0000256" key="9">
    <source>
        <dbReference type="SAM" id="Phobius"/>
    </source>
</evidence>
<protein>
    <submittedName>
        <fullName evidence="11">Protein white</fullName>
    </submittedName>
</protein>
<sequence>MDKDSIYQRSPSFDPQNRITLSWHNINVYVKPKGRRFSSCRNQYDVNEKKQLLHNVNGEVKPGQLMAIMGASGAGKTTLLNVLTNRNLRLLDVHGEVLVNGQSVGESITKLSAYVQQDDLFIGTLSVREHLVFQALLRMDKELTYTERMTRVDEVILEVLTKPALMFCDEPTSGLDSFMSQSIVSVLKAMAEGGRTIVCTIHQPSSEVFELFDHLFLMAEGRVAFRGRSSRALDFFKRAGYECPINYNPADFFIQNLAIIPGRENESREKVAGIVSQFEKEARTIEATISTNYSIPVPQIKETSRYKASWCSQFKAVLWRSWISLIRDPMLIKVRFLQSLVIGLMLGLIFYKQELNEKGIMNINGALFLILMNSCFGNMFSVINAFTLEQPIFLREHWNGMYRTDIYFLCKTIAEAPVLIFMTAVLICIVYWMAGFNPDFTAFLICLAIMILVSNTAASFGYMISCISGSLNVALSLGTPLIMPLVLFGGFYLNAASVPVYFVWLKYISMFYYGNEAVLINQWSNVKNITCSTPICAPDGKTVLASLDFHEENFLLDIVLIIVLMIFFRILAFIALLIRSSRKT</sequence>
<dbReference type="AlphaFoldDB" id="A0A8X6X1F6"/>
<dbReference type="Pfam" id="PF19055">
    <property type="entry name" value="ABC2_membrane_7"/>
    <property type="match status" value="1"/>
</dbReference>
<dbReference type="GO" id="GO:0005524">
    <property type="term" value="F:ATP binding"/>
    <property type="evidence" value="ECO:0007669"/>
    <property type="project" value="UniProtKB-KW"/>
</dbReference>
<gene>
    <name evidence="11" type="ORF">TNIN_402761</name>
</gene>
<feature type="transmembrane region" description="Helical" evidence="9">
    <location>
        <begin position="554"/>
        <end position="578"/>
    </location>
</feature>
<keyword evidence="4 9" id="KW-0812">Transmembrane</keyword>
<feature type="domain" description="ABC transporter" evidence="10">
    <location>
        <begin position="35"/>
        <end position="245"/>
    </location>
</feature>
<dbReference type="CDD" id="cd03213">
    <property type="entry name" value="ABCG_EPDR"/>
    <property type="match status" value="1"/>
</dbReference>
<evidence type="ECO:0000256" key="1">
    <source>
        <dbReference type="ARBA" id="ARBA00004141"/>
    </source>
</evidence>
<evidence type="ECO:0000256" key="8">
    <source>
        <dbReference type="ARBA" id="ARBA00023136"/>
    </source>
</evidence>
<feature type="transmembrane region" description="Helical" evidence="9">
    <location>
        <begin position="440"/>
        <end position="464"/>
    </location>
</feature>
<dbReference type="InterPro" id="IPR013525">
    <property type="entry name" value="ABC2_TM"/>
</dbReference>
<dbReference type="Pfam" id="PF00005">
    <property type="entry name" value="ABC_tran"/>
    <property type="match status" value="1"/>
</dbReference>
<keyword evidence="6" id="KW-0067">ATP-binding</keyword>
<accession>A0A8X6X1F6</accession>
<dbReference type="InterPro" id="IPR050352">
    <property type="entry name" value="ABCG_transporters"/>
</dbReference>
<dbReference type="OrthoDB" id="6417573at2759"/>
<feature type="transmembrane region" description="Helical" evidence="9">
    <location>
        <begin position="406"/>
        <end position="434"/>
    </location>
</feature>
<evidence type="ECO:0000259" key="10">
    <source>
        <dbReference type="PROSITE" id="PS50893"/>
    </source>
</evidence>
<evidence type="ECO:0000256" key="7">
    <source>
        <dbReference type="ARBA" id="ARBA00022989"/>
    </source>
</evidence>
<dbReference type="PANTHER" id="PTHR48041:SF139">
    <property type="entry name" value="PROTEIN SCARLET"/>
    <property type="match status" value="1"/>
</dbReference>
<feature type="transmembrane region" description="Helical" evidence="9">
    <location>
        <begin position="363"/>
        <end position="386"/>
    </location>
</feature>
<keyword evidence="3" id="KW-0813">Transport</keyword>
<organism evidence="11 12">
    <name type="scientific">Trichonephila inaurata madagascariensis</name>
    <dbReference type="NCBI Taxonomy" id="2747483"/>
    <lineage>
        <taxon>Eukaryota</taxon>
        <taxon>Metazoa</taxon>
        <taxon>Ecdysozoa</taxon>
        <taxon>Arthropoda</taxon>
        <taxon>Chelicerata</taxon>
        <taxon>Arachnida</taxon>
        <taxon>Araneae</taxon>
        <taxon>Araneomorphae</taxon>
        <taxon>Entelegynae</taxon>
        <taxon>Araneoidea</taxon>
        <taxon>Nephilidae</taxon>
        <taxon>Trichonephila</taxon>
        <taxon>Trichonephila inaurata</taxon>
    </lineage>
</organism>
<proteinExistence type="inferred from homology"/>
<dbReference type="PANTHER" id="PTHR48041">
    <property type="entry name" value="ABC TRANSPORTER G FAMILY MEMBER 28"/>
    <property type="match status" value="1"/>
</dbReference>
<evidence type="ECO:0000313" key="11">
    <source>
        <dbReference type="EMBL" id="GFY43706.1"/>
    </source>
</evidence>
<feature type="transmembrane region" description="Helical" evidence="9">
    <location>
        <begin position="330"/>
        <end position="351"/>
    </location>
</feature>
<dbReference type="SUPFAM" id="SSF52540">
    <property type="entry name" value="P-loop containing nucleoside triphosphate hydrolases"/>
    <property type="match status" value="1"/>
</dbReference>
<dbReference type="InterPro" id="IPR003593">
    <property type="entry name" value="AAA+_ATPase"/>
</dbReference>
<evidence type="ECO:0000256" key="5">
    <source>
        <dbReference type="ARBA" id="ARBA00022741"/>
    </source>
</evidence>
<dbReference type="EMBL" id="BMAV01003819">
    <property type="protein sequence ID" value="GFY43706.1"/>
    <property type="molecule type" value="Genomic_DNA"/>
</dbReference>
<keyword evidence="5" id="KW-0547">Nucleotide-binding</keyword>
<name>A0A8X6X1F6_9ARAC</name>
<comment type="subcellular location">
    <subcellularLocation>
        <location evidence="1">Membrane</location>
        <topology evidence="1">Multi-pass membrane protein</topology>
    </subcellularLocation>
</comment>
<comment type="similarity">
    <text evidence="2">Belongs to the ABC transporter superfamily. ABCG family. Eye pigment precursor importer (TC 3.A.1.204) subfamily.</text>
</comment>
<dbReference type="Proteomes" id="UP000886998">
    <property type="component" value="Unassembled WGS sequence"/>
</dbReference>
<dbReference type="SMART" id="SM00382">
    <property type="entry name" value="AAA"/>
    <property type="match status" value="1"/>
</dbReference>
<dbReference type="Pfam" id="PF01061">
    <property type="entry name" value="ABC2_membrane"/>
    <property type="match status" value="1"/>
</dbReference>
<evidence type="ECO:0000256" key="2">
    <source>
        <dbReference type="ARBA" id="ARBA00005814"/>
    </source>
</evidence>
<evidence type="ECO:0000256" key="3">
    <source>
        <dbReference type="ARBA" id="ARBA00022448"/>
    </source>
</evidence>
<comment type="caution">
    <text evidence="11">The sequence shown here is derived from an EMBL/GenBank/DDBJ whole genome shotgun (WGS) entry which is preliminary data.</text>
</comment>
<keyword evidence="8 9" id="KW-0472">Membrane</keyword>
<reference evidence="11" key="1">
    <citation type="submission" date="2020-08" db="EMBL/GenBank/DDBJ databases">
        <title>Multicomponent nature underlies the extraordinary mechanical properties of spider dragline silk.</title>
        <authorList>
            <person name="Kono N."/>
            <person name="Nakamura H."/>
            <person name="Mori M."/>
            <person name="Yoshida Y."/>
            <person name="Ohtoshi R."/>
            <person name="Malay A.D."/>
            <person name="Moran D.A.P."/>
            <person name="Tomita M."/>
            <person name="Numata K."/>
            <person name="Arakawa K."/>
        </authorList>
    </citation>
    <scope>NUCLEOTIDE SEQUENCE</scope>
</reference>
<dbReference type="PROSITE" id="PS50893">
    <property type="entry name" value="ABC_TRANSPORTER_2"/>
    <property type="match status" value="1"/>
</dbReference>
<evidence type="ECO:0000313" key="12">
    <source>
        <dbReference type="Proteomes" id="UP000886998"/>
    </source>
</evidence>
<evidence type="ECO:0000256" key="4">
    <source>
        <dbReference type="ARBA" id="ARBA00022692"/>
    </source>
</evidence>
<dbReference type="GO" id="GO:0140359">
    <property type="term" value="F:ABC-type transporter activity"/>
    <property type="evidence" value="ECO:0007669"/>
    <property type="project" value="InterPro"/>
</dbReference>
<keyword evidence="7 9" id="KW-1133">Transmembrane helix</keyword>
<dbReference type="InterPro" id="IPR043926">
    <property type="entry name" value="ABCG_dom"/>
</dbReference>
<dbReference type="InterPro" id="IPR003439">
    <property type="entry name" value="ABC_transporter-like_ATP-bd"/>
</dbReference>
<dbReference type="GO" id="GO:0005886">
    <property type="term" value="C:plasma membrane"/>
    <property type="evidence" value="ECO:0007669"/>
    <property type="project" value="TreeGrafter"/>
</dbReference>
<keyword evidence="12" id="KW-1185">Reference proteome</keyword>
<dbReference type="Gene3D" id="3.40.50.300">
    <property type="entry name" value="P-loop containing nucleotide triphosphate hydrolases"/>
    <property type="match status" value="2"/>
</dbReference>
<evidence type="ECO:0000256" key="6">
    <source>
        <dbReference type="ARBA" id="ARBA00022840"/>
    </source>
</evidence>
<dbReference type="InterPro" id="IPR027417">
    <property type="entry name" value="P-loop_NTPase"/>
</dbReference>
<feature type="transmembrane region" description="Helical" evidence="9">
    <location>
        <begin position="485"/>
        <end position="504"/>
    </location>
</feature>
<dbReference type="GO" id="GO:0016887">
    <property type="term" value="F:ATP hydrolysis activity"/>
    <property type="evidence" value="ECO:0007669"/>
    <property type="project" value="InterPro"/>
</dbReference>